<accession>A0A6F8ZI01</accession>
<dbReference type="EMBL" id="LR778114">
    <property type="protein sequence ID" value="CAB1129218.1"/>
    <property type="molecule type" value="Genomic_DNA"/>
</dbReference>
<keyword evidence="1" id="KW-1133">Transmembrane helix</keyword>
<reference evidence="2 3" key="1">
    <citation type="submission" date="2020-02" db="EMBL/GenBank/DDBJ databases">
        <authorList>
            <person name="Hogendoorn C."/>
        </authorList>
    </citation>
    <scope>NUCLEOTIDE SEQUENCE [LARGE SCALE GENOMIC DNA]</scope>
    <source>
        <strain evidence="2">R501</strain>
    </source>
</reference>
<dbReference type="KEGG" id="hfv:R50_1717"/>
<keyword evidence="1" id="KW-0812">Transmembrane</keyword>
<protein>
    <submittedName>
        <fullName evidence="2">Uncharacterized protein</fullName>
    </submittedName>
</protein>
<gene>
    <name evidence="2" type="ORF">R50_1717</name>
</gene>
<feature type="transmembrane region" description="Helical" evidence="1">
    <location>
        <begin position="49"/>
        <end position="70"/>
    </location>
</feature>
<name>A0A6F8ZI01_9FIRM</name>
<dbReference type="Proteomes" id="UP000503399">
    <property type="component" value="Chromosome"/>
</dbReference>
<evidence type="ECO:0000256" key="1">
    <source>
        <dbReference type="SAM" id="Phobius"/>
    </source>
</evidence>
<keyword evidence="3" id="KW-1185">Reference proteome</keyword>
<evidence type="ECO:0000313" key="2">
    <source>
        <dbReference type="EMBL" id="CAB1129218.1"/>
    </source>
</evidence>
<keyword evidence="1" id="KW-0472">Membrane</keyword>
<proteinExistence type="predicted"/>
<dbReference type="AlphaFoldDB" id="A0A6F8ZI01"/>
<evidence type="ECO:0000313" key="3">
    <source>
        <dbReference type="Proteomes" id="UP000503399"/>
    </source>
</evidence>
<organism evidence="2 3">
    <name type="scientific">Candidatus Hydrogenisulfobacillus filiaventi</name>
    <dbReference type="NCBI Taxonomy" id="2707344"/>
    <lineage>
        <taxon>Bacteria</taxon>
        <taxon>Bacillati</taxon>
        <taxon>Bacillota</taxon>
        <taxon>Clostridia</taxon>
        <taxon>Eubacteriales</taxon>
        <taxon>Clostridiales Family XVII. Incertae Sedis</taxon>
        <taxon>Candidatus Hydrogenisulfobacillus</taxon>
    </lineage>
</organism>
<sequence>MIPGKPGCRTPAPSAGVRFCATEPARNPVPAAGMPAMADARFLAVVSRLTAMLVDMAGGVFTLVMVYGACAT</sequence>